<reference evidence="2" key="1">
    <citation type="submission" date="2023-11" db="EMBL/GenBank/DDBJ databases">
        <title>Genome assemblies of two species of porcelain crab, Petrolisthes cinctipes and Petrolisthes manimaculis (Anomura: Porcellanidae).</title>
        <authorList>
            <person name="Angst P."/>
        </authorList>
    </citation>
    <scope>NUCLEOTIDE SEQUENCE</scope>
    <source>
        <strain evidence="2">PB745_02</strain>
        <tissue evidence="2">Gill</tissue>
    </source>
</reference>
<protein>
    <submittedName>
        <fullName evidence="2">Uncharacterized protein</fullName>
    </submittedName>
</protein>
<name>A0AAE1NP88_9EUCA</name>
<feature type="compositionally biased region" description="Basic residues" evidence="1">
    <location>
        <begin position="13"/>
        <end position="30"/>
    </location>
</feature>
<proteinExistence type="predicted"/>
<organism evidence="2 3">
    <name type="scientific">Petrolisthes manimaculis</name>
    <dbReference type="NCBI Taxonomy" id="1843537"/>
    <lineage>
        <taxon>Eukaryota</taxon>
        <taxon>Metazoa</taxon>
        <taxon>Ecdysozoa</taxon>
        <taxon>Arthropoda</taxon>
        <taxon>Crustacea</taxon>
        <taxon>Multicrustacea</taxon>
        <taxon>Malacostraca</taxon>
        <taxon>Eumalacostraca</taxon>
        <taxon>Eucarida</taxon>
        <taxon>Decapoda</taxon>
        <taxon>Pleocyemata</taxon>
        <taxon>Anomura</taxon>
        <taxon>Galatheoidea</taxon>
        <taxon>Porcellanidae</taxon>
        <taxon>Petrolisthes</taxon>
    </lineage>
</organism>
<accession>A0AAE1NP88</accession>
<evidence type="ECO:0000313" key="3">
    <source>
        <dbReference type="Proteomes" id="UP001292094"/>
    </source>
</evidence>
<sequence length="231" mass="26225">MRKEEGKLMIKNTSKRRRRRSEAKKKRKYRGGCGRGRGRAGQGGVKDVGSVFSDEVEIVMTVMMEVKCGDNVKTKVTVVMDGIESEYEDREWLDWWGGRGTRWLQKENVEIEDDIGIGMCQGDSTTNNKASPEMCRSFTPFYSTLSQLVASRVSTRDEAQSPSLYWTRQSLLLVNKAREMGRRGAREGQGTAAGKVGEGDGMRGRDEMNAEDREKQREESELLRPRKERKG</sequence>
<gene>
    <name evidence="2" type="ORF">Pmani_034797</name>
</gene>
<feature type="compositionally biased region" description="Basic and acidic residues" evidence="1">
    <location>
        <begin position="197"/>
        <end position="231"/>
    </location>
</feature>
<dbReference type="EMBL" id="JAWZYT010004833">
    <property type="protein sequence ID" value="KAK4292441.1"/>
    <property type="molecule type" value="Genomic_DNA"/>
</dbReference>
<comment type="caution">
    <text evidence="2">The sequence shown here is derived from an EMBL/GenBank/DDBJ whole genome shotgun (WGS) entry which is preliminary data.</text>
</comment>
<feature type="region of interest" description="Disordered" evidence="1">
    <location>
        <begin position="1"/>
        <end position="44"/>
    </location>
</feature>
<dbReference type="Proteomes" id="UP001292094">
    <property type="component" value="Unassembled WGS sequence"/>
</dbReference>
<feature type="compositionally biased region" description="Gly residues" evidence="1">
    <location>
        <begin position="31"/>
        <end position="44"/>
    </location>
</feature>
<evidence type="ECO:0000313" key="2">
    <source>
        <dbReference type="EMBL" id="KAK4292441.1"/>
    </source>
</evidence>
<dbReference type="AlphaFoldDB" id="A0AAE1NP88"/>
<evidence type="ECO:0000256" key="1">
    <source>
        <dbReference type="SAM" id="MobiDB-lite"/>
    </source>
</evidence>
<feature type="region of interest" description="Disordered" evidence="1">
    <location>
        <begin position="182"/>
        <end position="231"/>
    </location>
</feature>
<keyword evidence="3" id="KW-1185">Reference proteome</keyword>